<dbReference type="Pfam" id="PF14223">
    <property type="entry name" value="Retrotran_gag_2"/>
    <property type="match status" value="1"/>
</dbReference>
<dbReference type="SMART" id="SM00343">
    <property type="entry name" value="ZnF_C2HC"/>
    <property type="match status" value="1"/>
</dbReference>
<keyword evidence="1" id="KW-0863">Zinc-finger</keyword>
<feature type="region of interest" description="Disordered" evidence="2">
    <location>
        <begin position="213"/>
        <end position="266"/>
    </location>
</feature>
<keyword evidence="1" id="KW-0862">Zinc</keyword>
<dbReference type="GO" id="GO:0008270">
    <property type="term" value="F:zinc ion binding"/>
    <property type="evidence" value="ECO:0007669"/>
    <property type="project" value="UniProtKB-KW"/>
</dbReference>
<keyword evidence="1" id="KW-0479">Metal-binding</keyword>
<gene>
    <name evidence="4" type="ORF">RJ639_006556</name>
</gene>
<dbReference type="InterPro" id="IPR054722">
    <property type="entry name" value="PolX-like_BBD"/>
</dbReference>
<dbReference type="InterPro" id="IPR001878">
    <property type="entry name" value="Znf_CCHC"/>
</dbReference>
<evidence type="ECO:0000259" key="3">
    <source>
        <dbReference type="PROSITE" id="PS50158"/>
    </source>
</evidence>
<dbReference type="Pfam" id="PF22936">
    <property type="entry name" value="Pol_BBD"/>
    <property type="match status" value="1"/>
</dbReference>
<dbReference type="Pfam" id="PF00098">
    <property type="entry name" value="zf-CCHC"/>
    <property type="match status" value="1"/>
</dbReference>
<dbReference type="PROSITE" id="PS50158">
    <property type="entry name" value="ZF_CCHC"/>
    <property type="match status" value="1"/>
</dbReference>
<feature type="compositionally biased region" description="Basic and acidic residues" evidence="2">
    <location>
        <begin position="482"/>
        <end position="498"/>
    </location>
</feature>
<feature type="region of interest" description="Disordered" evidence="2">
    <location>
        <begin position="290"/>
        <end position="309"/>
    </location>
</feature>
<dbReference type="Gene3D" id="4.10.60.10">
    <property type="entry name" value="Zinc finger, CCHC-type"/>
    <property type="match status" value="1"/>
</dbReference>
<dbReference type="SUPFAM" id="SSF57756">
    <property type="entry name" value="Retrovirus zinc finger-like domains"/>
    <property type="match status" value="1"/>
</dbReference>
<sequence>MADFQAIGAIKKLNDHNYSSWQTLMQSYLKGQELWELIGGNETAPPASTGTNEAALRKWKSRAGKALYVIKASVEENILKHIKNAKTPKEAWDILVSRYSKKNEMRLQYLENELMGIKQGGMIINQYFTKIKSLWDEISKLDIEATITDSRIRRIIIHGLRPEYQGFITAVQGWHTQPSLENLENLLANQESMAKQLAGVSLKSDEEALFSNKRKDRFNRQRDKSSSEDKYGCRKFSDDQKKSSKWEASQSRNKAERHPYKNRQHSNKCFNCGKKGHVAQDCRFKKRSVEGNAATSTDHEEGVNSEEEWDAQASVAISERIDEEQEEEIDFDQRDLQDLNSSHKIAEGNIMKQALATTFPEKVDYNNDWIINSGCSNHMTGDKEKLKSMFEYKGDRVVVTANNSRLAIPHIGKATIAPGFSMKKNLVSVSQLTSSRNYVVFGPDDVKGLPQLEVQEDIVCAGYQYGKAHQLPYEESKFRAKEPLETPEETRPGQHEDIQSDDGPQPQLRRSSRQRKPNPKYTNAVLAEIKEPSSYEEASKRKEWRKSMEEEYQTLQENQTWELIWNVGVQTDFDTYGTQYQALFSRRQGLGRCLYVPATEEVKHVDWSAIVMPTMPEIMIQYDQPLVMCSVLVQEQFPSTTKDNPRYLVVSWESTLALAYSQSHPEKKEKPTLAQDGFIKAGKRIC</sequence>
<evidence type="ECO:0000313" key="5">
    <source>
        <dbReference type="Proteomes" id="UP001188597"/>
    </source>
</evidence>
<organism evidence="4 5">
    <name type="scientific">Escallonia herrerae</name>
    <dbReference type="NCBI Taxonomy" id="1293975"/>
    <lineage>
        <taxon>Eukaryota</taxon>
        <taxon>Viridiplantae</taxon>
        <taxon>Streptophyta</taxon>
        <taxon>Embryophyta</taxon>
        <taxon>Tracheophyta</taxon>
        <taxon>Spermatophyta</taxon>
        <taxon>Magnoliopsida</taxon>
        <taxon>eudicotyledons</taxon>
        <taxon>Gunneridae</taxon>
        <taxon>Pentapetalae</taxon>
        <taxon>asterids</taxon>
        <taxon>campanulids</taxon>
        <taxon>Escalloniales</taxon>
        <taxon>Escalloniaceae</taxon>
        <taxon>Escallonia</taxon>
    </lineage>
</organism>
<accession>A0AA89AVE2</accession>
<protein>
    <recommendedName>
        <fullName evidence="3">CCHC-type domain-containing protein</fullName>
    </recommendedName>
</protein>
<evidence type="ECO:0000256" key="1">
    <source>
        <dbReference type="PROSITE-ProRule" id="PRU00047"/>
    </source>
</evidence>
<evidence type="ECO:0000256" key="2">
    <source>
        <dbReference type="SAM" id="MobiDB-lite"/>
    </source>
</evidence>
<reference evidence="4" key="1">
    <citation type="submission" date="2022-12" db="EMBL/GenBank/DDBJ databases">
        <title>Draft genome assemblies for two species of Escallonia (Escalloniales).</title>
        <authorList>
            <person name="Chanderbali A."/>
            <person name="Dervinis C."/>
            <person name="Anghel I."/>
            <person name="Soltis D."/>
            <person name="Soltis P."/>
            <person name="Zapata F."/>
        </authorList>
    </citation>
    <scope>NUCLEOTIDE SEQUENCE</scope>
    <source>
        <strain evidence="4">UCBG64.0493</strain>
        <tissue evidence="4">Leaf</tissue>
    </source>
</reference>
<dbReference type="EMBL" id="JAVXUP010001109">
    <property type="protein sequence ID" value="KAK3015868.1"/>
    <property type="molecule type" value="Genomic_DNA"/>
</dbReference>
<dbReference type="GO" id="GO:0003676">
    <property type="term" value="F:nucleic acid binding"/>
    <property type="evidence" value="ECO:0007669"/>
    <property type="project" value="InterPro"/>
</dbReference>
<dbReference type="PANTHER" id="PTHR47481:SF36">
    <property type="entry name" value="CCHC-TYPE DOMAIN-CONTAINING PROTEIN"/>
    <property type="match status" value="1"/>
</dbReference>
<feature type="compositionally biased region" description="Basic and acidic residues" evidence="2">
    <location>
        <begin position="218"/>
        <end position="245"/>
    </location>
</feature>
<dbReference type="InterPro" id="IPR036875">
    <property type="entry name" value="Znf_CCHC_sf"/>
</dbReference>
<keyword evidence="5" id="KW-1185">Reference proteome</keyword>
<proteinExistence type="predicted"/>
<feature type="region of interest" description="Disordered" evidence="2">
    <location>
        <begin position="482"/>
        <end position="522"/>
    </location>
</feature>
<dbReference type="Proteomes" id="UP001188597">
    <property type="component" value="Unassembled WGS sequence"/>
</dbReference>
<feature type="domain" description="CCHC-type" evidence="3">
    <location>
        <begin position="268"/>
        <end position="283"/>
    </location>
</feature>
<dbReference type="PANTHER" id="PTHR47481">
    <property type="match status" value="1"/>
</dbReference>
<dbReference type="AlphaFoldDB" id="A0AA89AVE2"/>
<comment type="caution">
    <text evidence="4">The sequence shown here is derived from an EMBL/GenBank/DDBJ whole genome shotgun (WGS) entry which is preliminary data.</text>
</comment>
<name>A0AA89AVE2_9ASTE</name>
<evidence type="ECO:0000313" key="4">
    <source>
        <dbReference type="EMBL" id="KAK3015868.1"/>
    </source>
</evidence>